<comment type="caution">
    <text evidence="1">The sequence shown here is derived from an EMBL/GenBank/DDBJ whole genome shotgun (WGS) entry which is preliminary data.</text>
</comment>
<reference evidence="2" key="1">
    <citation type="journal article" date="2019" name="Int. J. Syst. Evol. Microbiol.">
        <title>The Global Catalogue of Microorganisms (GCM) 10K type strain sequencing project: providing services to taxonomists for standard genome sequencing and annotation.</title>
        <authorList>
            <consortium name="The Broad Institute Genomics Platform"/>
            <consortium name="The Broad Institute Genome Sequencing Center for Infectious Disease"/>
            <person name="Wu L."/>
            <person name="Ma J."/>
        </authorList>
    </citation>
    <scope>NUCLEOTIDE SEQUENCE [LARGE SCALE GENOMIC DNA]</scope>
    <source>
        <strain evidence="2">CCUG 63830</strain>
    </source>
</reference>
<organism evidence="1 2">
    <name type="scientific">Deinococcus multiflagellatus</name>
    <dbReference type="NCBI Taxonomy" id="1656887"/>
    <lineage>
        <taxon>Bacteria</taxon>
        <taxon>Thermotogati</taxon>
        <taxon>Deinococcota</taxon>
        <taxon>Deinococci</taxon>
        <taxon>Deinococcales</taxon>
        <taxon>Deinococcaceae</taxon>
        <taxon>Deinococcus</taxon>
    </lineage>
</organism>
<dbReference type="RefSeq" id="WP_380053486.1">
    <property type="nucleotide sequence ID" value="NZ_JBHSWB010000001.1"/>
</dbReference>
<name>A0ABW1ZDW4_9DEIO</name>
<sequence length="88" mass="9822">MLGDLPAELLEERAQAERVLHDALRLHAEAQPEGDVRRRDALRAAVAADPFDTASREDLIAWHERRGETAQAEQEREALRAVLAALES</sequence>
<keyword evidence="2" id="KW-1185">Reference proteome</keyword>
<evidence type="ECO:0000313" key="2">
    <source>
        <dbReference type="Proteomes" id="UP001596317"/>
    </source>
</evidence>
<accession>A0ABW1ZDW4</accession>
<protein>
    <submittedName>
        <fullName evidence="1">Uncharacterized protein</fullName>
    </submittedName>
</protein>
<dbReference type="EMBL" id="JBHSWB010000001">
    <property type="protein sequence ID" value="MFC6659034.1"/>
    <property type="molecule type" value="Genomic_DNA"/>
</dbReference>
<evidence type="ECO:0000313" key="1">
    <source>
        <dbReference type="EMBL" id="MFC6659034.1"/>
    </source>
</evidence>
<proteinExistence type="predicted"/>
<dbReference type="Proteomes" id="UP001596317">
    <property type="component" value="Unassembled WGS sequence"/>
</dbReference>
<gene>
    <name evidence="1" type="ORF">ACFP90_00670</name>
</gene>